<name>A0A814HVE8_ADIRI</name>
<evidence type="ECO:0000313" key="4">
    <source>
        <dbReference type="Proteomes" id="UP000663828"/>
    </source>
</evidence>
<dbReference type="AlphaFoldDB" id="A0A814HVE8"/>
<keyword evidence="4" id="KW-1185">Reference proteome</keyword>
<evidence type="ECO:0000256" key="1">
    <source>
        <dbReference type="ARBA" id="ARBA00038097"/>
    </source>
</evidence>
<comment type="caution">
    <text evidence="3">The sequence shown here is derived from an EMBL/GenBank/DDBJ whole genome shotgun (WGS) entry which is preliminary data.</text>
</comment>
<dbReference type="GO" id="GO:0042171">
    <property type="term" value="F:lysophosphatidic acid acyltransferase activity"/>
    <property type="evidence" value="ECO:0007669"/>
    <property type="project" value="TreeGrafter"/>
</dbReference>
<dbReference type="Pfam" id="PF00561">
    <property type="entry name" value="Abhydrolase_1"/>
    <property type="match status" value="1"/>
</dbReference>
<dbReference type="GO" id="GO:0055088">
    <property type="term" value="P:lipid homeostasis"/>
    <property type="evidence" value="ECO:0007669"/>
    <property type="project" value="TreeGrafter"/>
</dbReference>
<evidence type="ECO:0000313" key="3">
    <source>
        <dbReference type="EMBL" id="CAF1015119.1"/>
    </source>
</evidence>
<evidence type="ECO:0000259" key="2">
    <source>
        <dbReference type="Pfam" id="PF00561"/>
    </source>
</evidence>
<feature type="domain" description="AB hydrolase-1" evidence="2">
    <location>
        <begin position="108"/>
        <end position="230"/>
    </location>
</feature>
<dbReference type="EMBL" id="CAJNOR010000822">
    <property type="protein sequence ID" value="CAF1015119.1"/>
    <property type="molecule type" value="Genomic_DNA"/>
</dbReference>
<proteinExistence type="inferred from homology"/>
<dbReference type="GO" id="GO:0005739">
    <property type="term" value="C:mitochondrion"/>
    <property type="evidence" value="ECO:0007669"/>
    <property type="project" value="TreeGrafter"/>
</dbReference>
<dbReference type="PANTHER" id="PTHR42886">
    <property type="entry name" value="RE40534P-RELATED"/>
    <property type="match status" value="1"/>
</dbReference>
<protein>
    <recommendedName>
        <fullName evidence="2">AB hydrolase-1 domain-containing protein</fullName>
    </recommendedName>
</protein>
<organism evidence="3 4">
    <name type="scientific">Adineta ricciae</name>
    <name type="common">Rotifer</name>
    <dbReference type="NCBI Taxonomy" id="249248"/>
    <lineage>
        <taxon>Eukaryota</taxon>
        <taxon>Metazoa</taxon>
        <taxon>Spiralia</taxon>
        <taxon>Gnathifera</taxon>
        <taxon>Rotifera</taxon>
        <taxon>Eurotatoria</taxon>
        <taxon>Bdelloidea</taxon>
        <taxon>Adinetida</taxon>
        <taxon>Adinetidae</taxon>
        <taxon>Adineta</taxon>
    </lineage>
</organism>
<dbReference type="Gene3D" id="3.40.50.1820">
    <property type="entry name" value="alpha/beta hydrolase"/>
    <property type="match status" value="1"/>
</dbReference>
<accession>A0A814HVE8</accession>
<comment type="similarity">
    <text evidence="1">Belongs to the peptidase S33 family. ABHD4/ABHD5 subfamily.</text>
</comment>
<dbReference type="GO" id="GO:0052689">
    <property type="term" value="F:carboxylic ester hydrolase activity"/>
    <property type="evidence" value="ECO:0007669"/>
    <property type="project" value="TreeGrafter"/>
</dbReference>
<gene>
    <name evidence="3" type="ORF">XAT740_LOCUS13933</name>
</gene>
<dbReference type="InterPro" id="IPR000073">
    <property type="entry name" value="AB_hydrolase_1"/>
</dbReference>
<dbReference type="PANTHER" id="PTHR42886:SF29">
    <property type="entry name" value="PUMMELIG, ISOFORM A"/>
    <property type="match status" value="1"/>
</dbReference>
<sequence>MISLVVFDHAEMKKIIAMNEPELSQQKTTFRSLQSRRKRRIALRSRFPKIDSFRRLAWNNTSPKQLEHAEAQLLSILKTKFDGRYVPIMNNRVNIWTIFSNVNSDNTPIVLLHGFGGGVGLWSLNLDHLSCERPVYAIDLPGFGRSSRPIFSLDHEEAENQIIDMVEEWRKEIGLDRQFILLGHSFGGFLSSSYALKYPQHIKQLVLIDSWGIAQRPDDIWQTGRLQRVPVWLRSFSSVMMKMSPLTGLRAAGPLGVPVIKYFRGDLRVKFEKLFNDDRILIYLYHCNAQLPTGEQAFRTISDCFAWAKDPMINRIHSLDERIPIYFLYGEQSWLTADASLAIQEKRPNVFVETVKNAGHHFSTMSKYVLASLFGLNLILFSMIECRPHTQKLVVHGHEWTVPNEPGWEEVLHEAEPIRHRFLTNCGSSRECRLAAERLRDVFLKYPVSAKYYDDSIGNDQLANDIDSIFKWG</sequence>
<reference evidence="3" key="1">
    <citation type="submission" date="2021-02" db="EMBL/GenBank/DDBJ databases">
        <authorList>
            <person name="Nowell W R."/>
        </authorList>
    </citation>
    <scope>NUCLEOTIDE SEQUENCE</scope>
</reference>
<dbReference type="Proteomes" id="UP000663828">
    <property type="component" value="Unassembled WGS sequence"/>
</dbReference>
<dbReference type="InterPro" id="IPR029058">
    <property type="entry name" value="AB_hydrolase_fold"/>
</dbReference>
<dbReference type="SUPFAM" id="SSF53474">
    <property type="entry name" value="alpha/beta-Hydrolases"/>
    <property type="match status" value="1"/>
</dbReference>
<dbReference type="GO" id="GO:0006654">
    <property type="term" value="P:phosphatidic acid biosynthetic process"/>
    <property type="evidence" value="ECO:0007669"/>
    <property type="project" value="TreeGrafter"/>
</dbReference>
<dbReference type="PRINTS" id="PR00111">
    <property type="entry name" value="ABHYDROLASE"/>
</dbReference>